<dbReference type="PaxDb" id="73239-Q7R784"/>
<evidence type="ECO:0000313" key="3">
    <source>
        <dbReference type="Proteomes" id="UP000008553"/>
    </source>
</evidence>
<feature type="region of interest" description="Disordered" evidence="1">
    <location>
        <begin position="198"/>
        <end position="317"/>
    </location>
</feature>
<gene>
    <name evidence="2" type="ORF">PY07704</name>
</gene>
<dbReference type="GO" id="GO:0042910">
    <property type="term" value="F:xenobiotic transmembrane transporter activity"/>
    <property type="evidence" value="ECO:0007669"/>
    <property type="project" value="TreeGrafter"/>
</dbReference>
<dbReference type="InterPro" id="IPR027463">
    <property type="entry name" value="AcrB_DN_DC_subdom"/>
</dbReference>
<dbReference type="Proteomes" id="UP000008553">
    <property type="component" value="Unassembled WGS sequence"/>
</dbReference>
<proteinExistence type="predicted"/>
<dbReference type="SUPFAM" id="SSF82693">
    <property type="entry name" value="Multidrug efflux transporter AcrB pore domain, PN1, PN2, PC1 and PC2 subdomains"/>
    <property type="match status" value="1"/>
</dbReference>
<accession>Q7R784</accession>
<dbReference type="Pfam" id="PF00873">
    <property type="entry name" value="ACR_tran"/>
    <property type="match status" value="1"/>
</dbReference>
<dbReference type="SUPFAM" id="SSF82714">
    <property type="entry name" value="Multidrug efflux transporter AcrB TolC docking domain, DN and DC subdomains"/>
    <property type="match status" value="1"/>
</dbReference>
<dbReference type="PANTHER" id="PTHR32063:SF24">
    <property type="entry name" value="CATION EFFLUX SYSTEM (ACRB_ACRD_ACRF FAMILY)"/>
    <property type="match status" value="1"/>
</dbReference>
<reference evidence="2 3" key="1">
    <citation type="journal article" date="2002" name="Nature">
        <title>Genome sequence and comparative analysis of the model rodent malaria parasite Plasmodium yoelii yoelii.</title>
        <authorList>
            <person name="Carlton J.M."/>
            <person name="Angiuoli S.V."/>
            <person name="Suh B.B."/>
            <person name="Kooij T.W."/>
            <person name="Pertea M."/>
            <person name="Silva J.C."/>
            <person name="Ermolaeva M.D."/>
            <person name="Allen J.E."/>
            <person name="Selengut J.D."/>
            <person name="Koo H.L."/>
            <person name="Peterson J.D."/>
            <person name="Pop M."/>
            <person name="Kosack D.S."/>
            <person name="Shumway M.F."/>
            <person name="Bidwell S.L."/>
            <person name="Shallom S.J."/>
            <person name="van Aken S.E."/>
            <person name="Riedmuller S.B."/>
            <person name="Feldblyum T.V."/>
            <person name="Cho J.K."/>
            <person name="Quackenbush J."/>
            <person name="Sedegah M."/>
            <person name="Shoaibi A."/>
            <person name="Cummings L.M."/>
            <person name="Florens L."/>
            <person name="Yates J.R."/>
            <person name="Raine J.D."/>
            <person name="Sinden R.E."/>
            <person name="Harris M.A."/>
            <person name="Cunningham D.A."/>
            <person name="Preiser P.R."/>
            <person name="Bergman L.W."/>
            <person name="Vaidya A.B."/>
            <person name="van Lin L.H."/>
            <person name="Janse C.J."/>
            <person name="Waters A.P."/>
            <person name="Smith H.O."/>
            <person name="White O.R."/>
            <person name="Salzberg S.L."/>
            <person name="Venter J.C."/>
            <person name="Fraser C.M."/>
            <person name="Hoffman S.L."/>
            <person name="Gardner M.J."/>
            <person name="Carucci D.J."/>
        </authorList>
    </citation>
    <scope>NUCLEOTIDE SEQUENCE [LARGE SCALE GENOMIC DNA]</scope>
    <source>
        <strain evidence="2 3">17XNL</strain>
    </source>
</reference>
<name>Q7R784_PLAYO</name>
<dbReference type="Gene3D" id="3.30.70.1440">
    <property type="entry name" value="Multidrug efflux transporter AcrB pore domain"/>
    <property type="match status" value="2"/>
</dbReference>
<organism evidence="2 3">
    <name type="scientific">Plasmodium yoelii yoelii</name>
    <dbReference type="NCBI Taxonomy" id="73239"/>
    <lineage>
        <taxon>Eukaryota</taxon>
        <taxon>Sar</taxon>
        <taxon>Alveolata</taxon>
        <taxon>Apicomplexa</taxon>
        <taxon>Aconoidasida</taxon>
        <taxon>Haemosporida</taxon>
        <taxon>Plasmodiidae</taxon>
        <taxon>Plasmodium</taxon>
        <taxon>Plasmodium (Vinckeia)</taxon>
    </lineage>
</organism>
<dbReference type="PANTHER" id="PTHR32063">
    <property type="match status" value="1"/>
</dbReference>
<feature type="compositionally biased region" description="Basic and acidic residues" evidence="1">
    <location>
        <begin position="262"/>
        <end position="274"/>
    </location>
</feature>
<feature type="compositionally biased region" description="Basic residues" evidence="1">
    <location>
        <begin position="282"/>
        <end position="295"/>
    </location>
</feature>
<comment type="caution">
    <text evidence="2">The sequence shown here is derived from an EMBL/GenBank/DDBJ whole genome shotgun (WGS) entry which is preliminary data.</text>
</comment>
<protein>
    <submittedName>
        <fullName evidence="2">Uncharacterized protein</fullName>
    </submittedName>
</protein>
<dbReference type="EMBL" id="AABL01002881">
    <property type="protein sequence ID" value="EAA20221.1"/>
    <property type="molecule type" value="Genomic_DNA"/>
</dbReference>
<dbReference type="InParanoid" id="Q7R784"/>
<evidence type="ECO:0000256" key="1">
    <source>
        <dbReference type="SAM" id="MobiDB-lite"/>
    </source>
</evidence>
<dbReference type="AlphaFoldDB" id="Q7R784"/>
<dbReference type="GO" id="GO:0005886">
    <property type="term" value="C:plasma membrane"/>
    <property type="evidence" value="ECO:0007669"/>
    <property type="project" value="TreeGrafter"/>
</dbReference>
<evidence type="ECO:0000313" key="2">
    <source>
        <dbReference type="EMBL" id="EAA20221.1"/>
    </source>
</evidence>
<sequence>MIPPPIRGLGQAGGFQMMVEDRRSLGLPELQKGVQELTRAGSTQSGLGFVGSTFSNRSPQLYLDIDRTKAQSQEVPLSNVFATLQAYLGSAYVNLFNKFNQSFQVYVQADAPYRLRPEDIENLYVKNVREEMVPLGSLLTVKHMLGSELVTRYNLYPAAPVFGSAAPGSSSADGADRQEHLAARHELRMDRHRIPGKAARQPGVLHLSSVHRSGFPGAGRSIRKLGQPRRGDPGRTHGSGGRHRRPHHPPLRQQPVHPGRPGTDDRAGQQERHPGGGIRPGTAHRRHGHRRRRGGSHPAPVPAHHHDLVRFHPGRPL</sequence>
<feature type="compositionally biased region" description="Basic residues" evidence="1">
    <location>
        <begin position="240"/>
        <end position="250"/>
    </location>
</feature>
<keyword evidence="3" id="KW-1185">Reference proteome</keyword>
<dbReference type="InterPro" id="IPR001036">
    <property type="entry name" value="Acrflvin-R"/>
</dbReference>